<name>A0A437MJ63_9PROT</name>
<evidence type="ECO:0000313" key="2">
    <source>
        <dbReference type="EMBL" id="RVT97663.1"/>
    </source>
</evidence>
<dbReference type="RefSeq" id="WP_127786891.1">
    <property type="nucleotide sequence ID" value="NZ_SACL01000002.1"/>
</dbReference>
<keyword evidence="1" id="KW-0732">Signal</keyword>
<reference evidence="2 3" key="1">
    <citation type="submission" date="2019-01" db="EMBL/GenBank/DDBJ databases">
        <authorList>
            <person name="Chen W.-M."/>
        </authorList>
    </citation>
    <scope>NUCLEOTIDE SEQUENCE [LARGE SCALE GENOMIC DNA]</scope>
    <source>
        <strain evidence="2 3">CCP-6</strain>
    </source>
</reference>
<gene>
    <name evidence="2" type="ORF">EOD42_07550</name>
</gene>
<dbReference type="Proteomes" id="UP000282957">
    <property type="component" value="Unassembled WGS sequence"/>
</dbReference>
<evidence type="ECO:0000313" key="3">
    <source>
        <dbReference type="Proteomes" id="UP000282957"/>
    </source>
</evidence>
<protein>
    <recommendedName>
        <fullName evidence="4">Twin-arginine translocation pathway signal protein</fullName>
    </recommendedName>
</protein>
<comment type="caution">
    <text evidence="2">The sequence shown here is derived from an EMBL/GenBank/DDBJ whole genome shotgun (WGS) entry which is preliminary data.</text>
</comment>
<proteinExistence type="predicted"/>
<organism evidence="2 3">
    <name type="scientific">Rhodovarius crocodyli</name>
    <dbReference type="NCBI Taxonomy" id="1979269"/>
    <lineage>
        <taxon>Bacteria</taxon>
        <taxon>Pseudomonadati</taxon>
        <taxon>Pseudomonadota</taxon>
        <taxon>Alphaproteobacteria</taxon>
        <taxon>Acetobacterales</taxon>
        <taxon>Roseomonadaceae</taxon>
        <taxon>Rhodovarius</taxon>
    </lineage>
</organism>
<accession>A0A437MJ63</accession>
<sequence length="155" mass="16338">MDRRAVLALPVAAGASVALAATHAAPKASGGPDAALLALCDEFQRLNTRLWNLHLEGLSDDDMERVGDEVSAELSEVSAALMALPPAATAAGMWARVAAVIAWRPVLLDDAAGSERCEDERLVGMLLRELAAALGQNRVGTDRCSPGPKWWIIEA</sequence>
<feature type="signal peptide" evidence="1">
    <location>
        <begin position="1"/>
        <end position="20"/>
    </location>
</feature>
<dbReference type="EMBL" id="SACL01000002">
    <property type="protein sequence ID" value="RVT97663.1"/>
    <property type="molecule type" value="Genomic_DNA"/>
</dbReference>
<dbReference type="AlphaFoldDB" id="A0A437MJ63"/>
<evidence type="ECO:0008006" key="4">
    <source>
        <dbReference type="Google" id="ProtNLM"/>
    </source>
</evidence>
<evidence type="ECO:0000256" key="1">
    <source>
        <dbReference type="SAM" id="SignalP"/>
    </source>
</evidence>
<feature type="chain" id="PRO_5019344318" description="Twin-arginine translocation pathway signal protein" evidence="1">
    <location>
        <begin position="21"/>
        <end position="155"/>
    </location>
</feature>
<keyword evidence="3" id="KW-1185">Reference proteome</keyword>